<accession>A0A1Y6LT26</accession>
<sequence>MRFFIAAIAAFYGLAALPLALADCGNNQCRCCTTSETTYNGNGELTGSTTYNNGYKIPLGPNCVCVPPTDRESISGAGSAVREAIVRAVVGDGRTEWLMEILGISSYKLSANNNATKPTSLTINSNTMEDGAAKLKLEDVHQKRTDGAEHHQVTVMEHQEGGERTADGDKSKSELKESERASGMWVTTMADDLQRLPQELYDEVYGLVVSDVPRASNIKIDNAYKSPMALRITSKSRKQAFQVYYGTNTFTFASLDLFRQWMTALSLDCSLLLKTVHCNGPQRASTASPPATAIASRLLKSMASMEEILGPLQEKLHPEFVLWQEFIGYEPIGTWLKTTVISIDGDGWSPEGCKFSILARGRLIDV</sequence>
<feature type="region of interest" description="Disordered" evidence="1">
    <location>
        <begin position="146"/>
        <end position="180"/>
    </location>
</feature>
<proteinExistence type="predicted"/>
<dbReference type="EMBL" id="LT882684">
    <property type="protein sequence ID" value="SMY27554.1"/>
    <property type="molecule type" value="Genomic_DNA"/>
</dbReference>
<protein>
    <submittedName>
        <fullName evidence="3">Uncharacterized protein</fullName>
    </submittedName>
</protein>
<name>A0A1Y6LT26_ZYMTR</name>
<feature type="chain" id="PRO_5013300562" evidence="2">
    <location>
        <begin position="23"/>
        <end position="366"/>
    </location>
</feature>
<feature type="signal peptide" evidence="2">
    <location>
        <begin position="1"/>
        <end position="22"/>
    </location>
</feature>
<evidence type="ECO:0000313" key="4">
    <source>
        <dbReference type="Proteomes" id="UP000215453"/>
    </source>
</evidence>
<reference evidence="3 4" key="1">
    <citation type="submission" date="2016-10" db="EMBL/GenBank/DDBJ databases">
        <authorList>
            <person name="Varghese N."/>
        </authorList>
    </citation>
    <scope>NUCLEOTIDE SEQUENCE [LARGE SCALE GENOMIC DNA]</scope>
</reference>
<organism evidence="3 4">
    <name type="scientific">Zymoseptoria tritici ST99CH_1A5</name>
    <dbReference type="NCBI Taxonomy" id="1276529"/>
    <lineage>
        <taxon>Eukaryota</taxon>
        <taxon>Fungi</taxon>
        <taxon>Dikarya</taxon>
        <taxon>Ascomycota</taxon>
        <taxon>Pezizomycotina</taxon>
        <taxon>Dothideomycetes</taxon>
        <taxon>Dothideomycetidae</taxon>
        <taxon>Mycosphaerellales</taxon>
        <taxon>Mycosphaerellaceae</taxon>
        <taxon>Zymoseptoria</taxon>
    </lineage>
</organism>
<dbReference type="Proteomes" id="UP000215453">
    <property type="component" value="Chromosome 9"/>
</dbReference>
<keyword evidence="2" id="KW-0732">Signal</keyword>
<gene>
    <name evidence="3" type="ORF">ZT1A5_G8999</name>
</gene>
<evidence type="ECO:0000313" key="3">
    <source>
        <dbReference type="EMBL" id="SMY27554.1"/>
    </source>
</evidence>
<evidence type="ECO:0000256" key="1">
    <source>
        <dbReference type="SAM" id="MobiDB-lite"/>
    </source>
</evidence>
<dbReference type="AlphaFoldDB" id="A0A1Y6LT26"/>
<evidence type="ECO:0000256" key="2">
    <source>
        <dbReference type="SAM" id="SignalP"/>
    </source>
</evidence>